<dbReference type="GeneID" id="35414687"/>
<feature type="compositionally biased region" description="Low complexity" evidence="1">
    <location>
        <begin position="97"/>
        <end position="106"/>
    </location>
</feature>
<accession>A0A2H5AJG1</accession>
<feature type="region of interest" description="Disordered" evidence="1">
    <location>
        <begin position="49"/>
        <end position="156"/>
    </location>
</feature>
<evidence type="ECO:0000313" key="2">
    <source>
        <dbReference type="EMBL" id="AUG72295.1"/>
    </source>
</evidence>
<protein>
    <submittedName>
        <fullName evidence="2">ORF98</fullName>
    </submittedName>
</protein>
<dbReference type="EMBL" id="MG271984">
    <property type="protein sequence ID" value="AUG72295.1"/>
    <property type="molecule type" value="Genomic_DNA"/>
</dbReference>
<sequence>MGSFGDHLAVAYRAAALRRRLYHAPYPSSSGLQSGGEPLRFTPLESTQFPFSTAGATGVAPISQPRMGQQYQQQQLQHQQLHHQQRETRVLAGSGAQQHQPQQPQQRSTAPAVHDTGAVTGSAPPTESSGERKRGGTSKRSVKRATPKFQTYQDDDDIAAADESALLFQAM</sequence>
<dbReference type="RefSeq" id="YP_009447867.1">
    <property type="nucleotide sequence ID" value="NC_036579.1"/>
</dbReference>
<keyword evidence="3" id="KW-1185">Reference proteome</keyword>
<proteinExistence type="predicted"/>
<evidence type="ECO:0000256" key="1">
    <source>
        <dbReference type="SAM" id="MobiDB-lite"/>
    </source>
</evidence>
<evidence type="ECO:0000313" key="3">
    <source>
        <dbReference type="Proteomes" id="UP000242696"/>
    </source>
</evidence>
<feature type="compositionally biased region" description="Low complexity" evidence="1">
    <location>
        <begin position="69"/>
        <end position="79"/>
    </location>
</feature>
<dbReference type="Proteomes" id="UP000242696">
    <property type="component" value="Segment"/>
</dbReference>
<reference evidence="2" key="1">
    <citation type="journal article" date="2018" name="Arch. Virol.">
        <title>Complete genome sequence and analysis of ictalurid herpesvirus 2.</title>
        <authorList>
            <person name="Borzak R."/>
            <person name="Haluk T."/>
            <person name="Bartha D."/>
            <person name="Doszpoly A."/>
        </authorList>
    </citation>
    <scope>NUCLEOTIDE SEQUENCE</scope>
    <source>
        <strain evidence="2">760/94</strain>
    </source>
</reference>
<dbReference type="KEGG" id="vg:35414687"/>
<name>A0A2H5AJG1_9VIRU</name>
<feature type="compositionally biased region" description="Basic residues" evidence="1">
    <location>
        <begin position="135"/>
        <end position="146"/>
    </location>
</feature>
<organism evidence="2">
    <name type="scientific">black bullhead herpesvirus</name>
    <dbReference type="NCBI Taxonomy" id="508441"/>
    <lineage>
        <taxon>Viruses</taxon>
        <taxon>Duplodnaviria</taxon>
        <taxon>Heunggongvirae</taxon>
        <taxon>Peploviricota</taxon>
        <taxon>Herviviricetes</taxon>
        <taxon>Herpesvirales</taxon>
        <taxon>Alloherpesviridae</taxon>
        <taxon>Ictavirus</taxon>
        <taxon>Ictavirus ictaluridallo2</taxon>
    </lineage>
</organism>